<dbReference type="InterPro" id="IPR023862">
    <property type="entry name" value="CHP03960_rSAM"/>
</dbReference>
<dbReference type="InterPro" id="IPR006638">
    <property type="entry name" value="Elp3/MiaA/NifB-like_rSAM"/>
</dbReference>
<dbReference type="CDD" id="cd01335">
    <property type="entry name" value="Radical_SAM"/>
    <property type="match status" value="1"/>
</dbReference>
<dbReference type="PANTHER" id="PTHR42731:SF1">
    <property type="entry name" value="RADICAL SAM DOMAIN PROTEIN"/>
    <property type="match status" value="1"/>
</dbReference>
<name>A0A7V4UE47_CALAY</name>
<dbReference type="PROSITE" id="PS51918">
    <property type="entry name" value="RADICAL_SAM"/>
    <property type="match status" value="1"/>
</dbReference>
<evidence type="ECO:0000313" key="2">
    <source>
        <dbReference type="EMBL" id="HGY56032.1"/>
    </source>
</evidence>
<proteinExistence type="predicted"/>
<dbReference type="InterPro" id="IPR023404">
    <property type="entry name" value="rSAM_horseshoe"/>
</dbReference>
<dbReference type="InterPro" id="IPR058240">
    <property type="entry name" value="rSAM_sf"/>
</dbReference>
<dbReference type="GO" id="GO:0051536">
    <property type="term" value="F:iron-sulfur cluster binding"/>
    <property type="evidence" value="ECO:0007669"/>
    <property type="project" value="InterPro"/>
</dbReference>
<comment type="caution">
    <text evidence="2">The sequence shown here is derived from an EMBL/GenBank/DDBJ whole genome shotgun (WGS) entry which is preliminary data.</text>
</comment>
<gene>
    <name evidence="2" type="ORF">ENK44_10035</name>
</gene>
<protein>
    <submittedName>
        <fullName evidence="2">TIGR03960 family B12-binding radical SAM protein</fullName>
    </submittedName>
</protein>
<dbReference type="Pfam" id="PF04055">
    <property type="entry name" value="Radical_SAM"/>
    <property type="match status" value="1"/>
</dbReference>
<accession>A0A7V4UE47</accession>
<dbReference type="Pfam" id="PF19864">
    <property type="entry name" value="Radical_SAM_N2"/>
    <property type="match status" value="1"/>
</dbReference>
<dbReference type="SUPFAM" id="SSF102114">
    <property type="entry name" value="Radical SAM enzymes"/>
    <property type="match status" value="1"/>
</dbReference>
<evidence type="ECO:0000259" key="1">
    <source>
        <dbReference type="PROSITE" id="PS51918"/>
    </source>
</evidence>
<feature type="domain" description="Radical SAM core" evidence="1">
    <location>
        <begin position="261"/>
        <end position="490"/>
    </location>
</feature>
<dbReference type="AlphaFoldDB" id="A0A7V4UE47"/>
<dbReference type="InterPro" id="IPR045784">
    <property type="entry name" value="Radical_SAM_N2"/>
</dbReference>
<dbReference type="PANTHER" id="PTHR42731">
    <property type="entry name" value="SLL1084 PROTEIN"/>
    <property type="match status" value="1"/>
</dbReference>
<dbReference type="SMART" id="SM00729">
    <property type="entry name" value="Elp3"/>
    <property type="match status" value="1"/>
</dbReference>
<dbReference type="GO" id="GO:0003824">
    <property type="term" value="F:catalytic activity"/>
    <property type="evidence" value="ECO:0007669"/>
    <property type="project" value="InterPro"/>
</dbReference>
<sequence length="876" mass="101027">MKTNTLHIEDTLVNYILPYVNKPGRYIGNELNVVHKNPQDISVRVALAFPEVYELAMSYVGFEILYHVLNKESRIYAERVYAPWPDMEAKLREHRVPLYSLETFTPLAEFDIIGFTLQYELTYTNILNMLDMAGVPVRSAERSDEQPIVLGGGPCSCNPEPMADFFDAFLIGDGEEGFVEICKVVERGRTAGKSRQEILRDLAQIRGVYVPSLYAPLYDEQGEYSGIKRLEEGAPERILTRILPELKPEYYPEKPLVPLIEVTHNRLAVEVMRGCTEGCRYCNAGMIYRPTRERAADDVVEQIRRSVESSGYEEVSFLSLSISDYSQLDELMRKERQALNPAQINVSLPSMRLDSFSEEIAEFVASVRKSGFTFAPEAGSERLRRVINKNITEADLYRSVEIALRNGWKLLKFYFMIGLPTETKEDVEAIAVLVENVVKMSRQYGKIRFNVSVSPFSPKAHTPFQWERQDSREDFLEKINLLKERFSRIRAVKFSWRDPDVSLIECVLGRGDRRMSEAIYTAWQKGAKFDGWSDMFDINIWKTAFERAALSLEKYANTLSTERPLPWDHIDKGISKNYLLRERRNAYQEKTIIDCKDGACFACGIQRKGGFRELTDCYTINKPELVPEKIETGIKSAPKTPPAVTEPERPESVWYRIQYAKEGLGRFLSHLDIVRNFHRACRRRQIPLMYSQGFHPHPKMSFGPPLSLGYTSSAEYVDLEISRAYTGNLQDDLNPALPEGLRIVRVQKTKHPGDSLVSLINAFLYEVDLGEKGLDDPSFDRALQELLRSERIEVSRRVKGKIKTVDIRPYIESISRRGRYLQIKTRSIENRTVRIGEIIEQLFKDTNPRIWPVRVHRRNQTIRRNRREITPFEILS</sequence>
<dbReference type="EMBL" id="DRQG01000093">
    <property type="protein sequence ID" value="HGY56032.1"/>
    <property type="molecule type" value="Genomic_DNA"/>
</dbReference>
<dbReference type="SFLD" id="SFLDG01082">
    <property type="entry name" value="B12-binding_domain_containing"/>
    <property type="match status" value="1"/>
</dbReference>
<reference evidence="2" key="1">
    <citation type="journal article" date="2020" name="mSystems">
        <title>Genome- and Community-Level Interaction Insights into Carbon Utilization and Element Cycling Functions of Hydrothermarchaeota in Hydrothermal Sediment.</title>
        <authorList>
            <person name="Zhou Z."/>
            <person name="Liu Y."/>
            <person name="Xu W."/>
            <person name="Pan J."/>
            <person name="Luo Z.H."/>
            <person name="Li M."/>
        </authorList>
    </citation>
    <scope>NUCLEOTIDE SEQUENCE [LARGE SCALE GENOMIC DNA]</scope>
    <source>
        <strain evidence="2">HyVt-577</strain>
    </source>
</reference>
<dbReference type="Pfam" id="PF10105">
    <property type="entry name" value="DUF2344"/>
    <property type="match status" value="1"/>
</dbReference>
<dbReference type="NCBIfam" id="TIGR03960">
    <property type="entry name" value="rSAM_fuse_unch"/>
    <property type="match status" value="1"/>
</dbReference>
<organism evidence="2">
    <name type="scientific">Caldithrix abyssi</name>
    <dbReference type="NCBI Taxonomy" id="187145"/>
    <lineage>
        <taxon>Bacteria</taxon>
        <taxon>Pseudomonadati</taxon>
        <taxon>Calditrichota</taxon>
        <taxon>Calditrichia</taxon>
        <taxon>Calditrichales</taxon>
        <taxon>Calditrichaceae</taxon>
        <taxon>Caldithrix</taxon>
    </lineage>
</organism>
<dbReference type="NCBIfam" id="TIGR03936">
    <property type="entry name" value="sam_1_link_chp"/>
    <property type="match status" value="1"/>
</dbReference>
<dbReference type="Gene3D" id="3.80.30.20">
    <property type="entry name" value="tm_1862 like domain"/>
    <property type="match status" value="1"/>
</dbReference>
<dbReference type="Proteomes" id="UP000885779">
    <property type="component" value="Unassembled WGS sequence"/>
</dbReference>
<dbReference type="InterPro" id="IPR018768">
    <property type="entry name" value="DUF2344"/>
</dbReference>
<dbReference type="InterPro" id="IPR007197">
    <property type="entry name" value="rSAM"/>
</dbReference>
<dbReference type="SFLD" id="SFLDS00029">
    <property type="entry name" value="Radical_SAM"/>
    <property type="match status" value="1"/>
</dbReference>